<dbReference type="PANTHER" id="PTHR45947:SF3">
    <property type="entry name" value="SULFOQUINOVOSYL TRANSFERASE SQD2"/>
    <property type="match status" value="1"/>
</dbReference>
<sequence length="372" mass="42547">MNIIFTRSFMNLRMGGVTIYVKQLIKHLDDTEFSIINLVGLEKKRFLNAVELVNWSNVSIKRDLFLFFITFPFKIIKHRADVVHLNPSLEVKGLFRDGFFLLIGKLFNLKSVVFIHGWNEKTASKIKSCHLFSTIFKMIYNRSDIIVVLANEFKHSLREIGLKTKIIVETTMVDDEMVPIKNVYNKCISSNHSNKINILFLARIERSKGIYEAIDTFVILRQKYSNIRLIVAGDGNDLSEVKKYVDSIGSHGIDFIGYISGKTKEAVLLNSDIYLFPTTYGEGMPISLLEAMALGNAVITRYVGGIPDIFINGKNGFITDSKSPDVYARLIEKMILDQSLLRRIGMNNFNYAQEYFFASKVTKRIESIYLDL</sequence>
<gene>
    <name evidence="2" type="ORF">SAMN05216233_11910</name>
</gene>
<dbReference type="Proteomes" id="UP000198870">
    <property type="component" value="Unassembled WGS sequence"/>
</dbReference>
<proteinExistence type="predicted"/>
<dbReference type="GO" id="GO:0016757">
    <property type="term" value="F:glycosyltransferase activity"/>
    <property type="evidence" value="ECO:0007669"/>
    <property type="project" value="InterPro"/>
</dbReference>
<dbReference type="InterPro" id="IPR001296">
    <property type="entry name" value="Glyco_trans_1"/>
</dbReference>
<dbReference type="RefSeq" id="WP_092213633.1">
    <property type="nucleotide sequence ID" value="NZ_FMUX01000019.1"/>
</dbReference>
<keyword evidence="3" id="KW-1185">Reference proteome</keyword>
<dbReference type="EMBL" id="FMUX01000019">
    <property type="protein sequence ID" value="SCY73676.1"/>
    <property type="molecule type" value="Genomic_DNA"/>
</dbReference>
<evidence type="ECO:0000313" key="3">
    <source>
        <dbReference type="Proteomes" id="UP000198870"/>
    </source>
</evidence>
<dbReference type="OrthoDB" id="9790710at2"/>
<accession>A0A1G5IC24</accession>
<dbReference type="Pfam" id="PF00534">
    <property type="entry name" value="Glycos_transf_1"/>
    <property type="match status" value="1"/>
</dbReference>
<dbReference type="CDD" id="cd03801">
    <property type="entry name" value="GT4_PimA-like"/>
    <property type="match status" value="1"/>
</dbReference>
<dbReference type="InterPro" id="IPR050194">
    <property type="entry name" value="Glycosyltransferase_grp1"/>
</dbReference>
<organism evidence="2 3">
    <name type="scientific">Desulfoluna spongiiphila</name>
    <dbReference type="NCBI Taxonomy" id="419481"/>
    <lineage>
        <taxon>Bacteria</taxon>
        <taxon>Pseudomonadati</taxon>
        <taxon>Thermodesulfobacteriota</taxon>
        <taxon>Desulfobacteria</taxon>
        <taxon>Desulfobacterales</taxon>
        <taxon>Desulfolunaceae</taxon>
        <taxon>Desulfoluna</taxon>
    </lineage>
</organism>
<protein>
    <submittedName>
        <fullName evidence="2">Glycosyltransferase involved in cell wall bisynthesis</fullName>
    </submittedName>
</protein>
<dbReference type="Gene3D" id="3.40.50.2000">
    <property type="entry name" value="Glycogen Phosphorylase B"/>
    <property type="match status" value="2"/>
</dbReference>
<feature type="domain" description="Glycosyl transferase family 1" evidence="1">
    <location>
        <begin position="193"/>
        <end position="348"/>
    </location>
</feature>
<evidence type="ECO:0000259" key="1">
    <source>
        <dbReference type="Pfam" id="PF00534"/>
    </source>
</evidence>
<dbReference type="STRING" id="419481.SAMN05216233_11910"/>
<name>A0A1G5IC24_9BACT</name>
<dbReference type="PANTHER" id="PTHR45947">
    <property type="entry name" value="SULFOQUINOVOSYL TRANSFERASE SQD2"/>
    <property type="match status" value="1"/>
</dbReference>
<evidence type="ECO:0000313" key="2">
    <source>
        <dbReference type="EMBL" id="SCY73676.1"/>
    </source>
</evidence>
<dbReference type="AlphaFoldDB" id="A0A1G5IC24"/>
<keyword evidence="2" id="KW-0808">Transferase</keyword>
<reference evidence="2 3" key="1">
    <citation type="submission" date="2016-10" db="EMBL/GenBank/DDBJ databases">
        <authorList>
            <person name="de Groot N.N."/>
        </authorList>
    </citation>
    <scope>NUCLEOTIDE SEQUENCE [LARGE SCALE GENOMIC DNA]</scope>
    <source>
        <strain evidence="2 3">AA1</strain>
    </source>
</reference>
<dbReference type="SUPFAM" id="SSF53756">
    <property type="entry name" value="UDP-Glycosyltransferase/glycogen phosphorylase"/>
    <property type="match status" value="1"/>
</dbReference>